<dbReference type="RefSeq" id="WP_002681123.1">
    <property type="nucleotide sequence ID" value="NZ_CP022385.1"/>
</dbReference>
<keyword evidence="1" id="KW-0472">Membrane</keyword>
<evidence type="ECO:0000256" key="1">
    <source>
        <dbReference type="SAM" id="Phobius"/>
    </source>
</evidence>
<feature type="transmembrane region" description="Helical" evidence="1">
    <location>
        <begin position="200"/>
        <end position="217"/>
    </location>
</feature>
<accession>A0AAX2I7B1</accession>
<proteinExistence type="predicted"/>
<feature type="transmembrane region" description="Helical" evidence="1">
    <location>
        <begin position="43"/>
        <end position="63"/>
    </location>
</feature>
<dbReference type="EMBL" id="UAVP01000003">
    <property type="protein sequence ID" value="SQA74312.1"/>
    <property type="molecule type" value="Genomic_DNA"/>
</dbReference>
<evidence type="ECO:0000313" key="2">
    <source>
        <dbReference type="EMBL" id="SQA74312.1"/>
    </source>
</evidence>
<keyword evidence="1" id="KW-1133">Transmembrane helix</keyword>
<keyword evidence="1" id="KW-0812">Transmembrane</keyword>
<reference evidence="2 3" key="1">
    <citation type="submission" date="2018-06" db="EMBL/GenBank/DDBJ databases">
        <authorList>
            <consortium name="Pathogen Informatics"/>
            <person name="Doyle S."/>
        </authorList>
    </citation>
    <scope>NUCLEOTIDE SEQUENCE [LARGE SCALE GENOMIC DNA]</scope>
    <source>
        <strain evidence="2 3">NCTC11653</strain>
    </source>
</reference>
<sequence>MLEYIDYKEVFLKLFFSYRTFLYAFLIYYLIKNRSDWKRMSYQLFAVNIFLSIISLVVNIYPLNLKGLEFFYFFGYASGIYFFYGLVAYFLETDKAPRYDMNIWVLLLVSVFSLGAYVPIWIMKKYKQYNINTKYFWIVLVYLYLYHLRFNFIGITDWNNSQIGNLNILYIISIFSLIIWTIVILFFLQEQIEKKSKIIQFRNWYFTLLFGIFYIQYKINDEVQFWKRKGIEK</sequence>
<dbReference type="Proteomes" id="UP000249902">
    <property type="component" value="Unassembled WGS sequence"/>
</dbReference>
<organism evidence="2 3">
    <name type="scientific">Capnocytophaga sputigena</name>
    <dbReference type="NCBI Taxonomy" id="1019"/>
    <lineage>
        <taxon>Bacteria</taxon>
        <taxon>Pseudomonadati</taxon>
        <taxon>Bacteroidota</taxon>
        <taxon>Flavobacteriia</taxon>
        <taxon>Flavobacteriales</taxon>
        <taxon>Flavobacteriaceae</taxon>
        <taxon>Capnocytophaga</taxon>
    </lineage>
</organism>
<comment type="caution">
    <text evidence="2">The sequence shown here is derived from an EMBL/GenBank/DDBJ whole genome shotgun (WGS) entry which is preliminary data.</text>
</comment>
<feature type="transmembrane region" description="Helical" evidence="1">
    <location>
        <begin position="168"/>
        <end position="188"/>
    </location>
</feature>
<feature type="transmembrane region" description="Helical" evidence="1">
    <location>
        <begin position="135"/>
        <end position="156"/>
    </location>
</feature>
<feature type="transmembrane region" description="Helical" evidence="1">
    <location>
        <begin position="70"/>
        <end position="91"/>
    </location>
</feature>
<name>A0AAX2I7B1_CAPSP</name>
<protein>
    <submittedName>
        <fullName evidence="2">Uncharacterized protein</fullName>
    </submittedName>
</protein>
<dbReference type="AlphaFoldDB" id="A0AAX2I7B1"/>
<feature type="transmembrane region" description="Helical" evidence="1">
    <location>
        <begin position="12"/>
        <end position="31"/>
    </location>
</feature>
<evidence type="ECO:0000313" key="3">
    <source>
        <dbReference type="Proteomes" id="UP000249902"/>
    </source>
</evidence>
<feature type="transmembrane region" description="Helical" evidence="1">
    <location>
        <begin position="103"/>
        <end position="123"/>
    </location>
</feature>
<gene>
    <name evidence="2" type="ORF">NCTC11653_00195</name>
</gene>